<evidence type="ECO:0000256" key="9">
    <source>
        <dbReference type="PROSITE-ProRule" id="PRU01360"/>
    </source>
</evidence>
<dbReference type="AlphaFoldDB" id="A0A1T4RLF3"/>
<dbReference type="STRING" id="1122188.SAMN02745674_02239"/>
<evidence type="ECO:0000256" key="8">
    <source>
        <dbReference type="ARBA" id="ARBA00023237"/>
    </source>
</evidence>
<feature type="chain" id="PRO_5013024325" evidence="13">
    <location>
        <begin position="27"/>
        <end position="844"/>
    </location>
</feature>
<dbReference type="InterPro" id="IPR000531">
    <property type="entry name" value="Beta-barrel_TonB"/>
</dbReference>
<dbReference type="GO" id="GO:0009279">
    <property type="term" value="C:cell outer membrane"/>
    <property type="evidence" value="ECO:0007669"/>
    <property type="project" value="UniProtKB-SubCell"/>
</dbReference>
<keyword evidence="2 9" id="KW-0813">Transport</keyword>
<evidence type="ECO:0000256" key="1">
    <source>
        <dbReference type="ARBA" id="ARBA00004571"/>
    </source>
</evidence>
<evidence type="ECO:0000256" key="5">
    <source>
        <dbReference type="ARBA" id="ARBA00022729"/>
    </source>
</evidence>
<evidence type="ECO:0000313" key="16">
    <source>
        <dbReference type="EMBL" id="SKA16511.1"/>
    </source>
</evidence>
<reference evidence="16 17" key="1">
    <citation type="submission" date="2017-02" db="EMBL/GenBank/DDBJ databases">
        <authorList>
            <person name="Peterson S.W."/>
        </authorList>
    </citation>
    <scope>NUCLEOTIDE SEQUENCE [LARGE SCALE GENOMIC DNA]</scope>
    <source>
        <strain evidence="16 17">DSM 21749</strain>
    </source>
</reference>
<dbReference type="InterPro" id="IPR010916">
    <property type="entry name" value="TonB_box_CS"/>
</dbReference>
<dbReference type="Proteomes" id="UP000190061">
    <property type="component" value="Unassembled WGS sequence"/>
</dbReference>
<dbReference type="PANTHER" id="PTHR47234:SF3">
    <property type="entry name" value="SECRETIN_TONB SHORT N-TERMINAL DOMAIN-CONTAINING PROTEIN"/>
    <property type="match status" value="1"/>
</dbReference>
<feature type="short sequence motif" description="TonB box" evidence="10">
    <location>
        <begin position="52"/>
        <end position="58"/>
    </location>
</feature>
<feature type="signal peptide" evidence="13">
    <location>
        <begin position="1"/>
        <end position="26"/>
    </location>
</feature>
<feature type="domain" description="TonB-dependent receptor-like beta-barrel" evidence="14">
    <location>
        <begin position="301"/>
        <end position="799"/>
    </location>
</feature>
<dbReference type="EMBL" id="FUXP01000009">
    <property type="protein sequence ID" value="SKA16511.1"/>
    <property type="molecule type" value="Genomic_DNA"/>
</dbReference>
<evidence type="ECO:0000313" key="17">
    <source>
        <dbReference type="Proteomes" id="UP000190061"/>
    </source>
</evidence>
<evidence type="ECO:0000256" key="2">
    <source>
        <dbReference type="ARBA" id="ARBA00022448"/>
    </source>
</evidence>
<dbReference type="InterPro" id="IPR036942">
    <property type="entry name" value="Beta-barrel_TonB_sf"/>
</dbReference>
<feature type="domain" description="TonB-dependent receptor plug" evidence="15">
    <location>
        <begin position="65"/>
        <end position="186"/>
    </location>
</feature>
<comment type="subcellular location">
    <subcellularLocation>
        <location evidence="1 9">Cell outer membrane</location>
        <topology evidence="1 9">Multi-pass membrane protein</topology>
    </subcellularLocation>
</comment>
<dbReference type="CDD" id="cd01347">
    <property type="entry name" value="ligand_gated_channel"/>
    <property type="match status" value="1"/>
</dbReference>
<dbReference type="InterPro" id="IPR012910">
    <property type="entry name" value="Plug_dom"/>
</dbReference>
<proteinExistence type="inferred from homology"/>
<evidence type="ECO:0000256" key="3">
    <source>
        <dbReference type="ARBA" id="ARBA00022452"/>
    </source>
</evidence>
<accession>A0A1T4RLF3</accession>
<evidence type="ECO:0000259" key="14">
    <source>
        <dbReference type="Pfam" id="PF00593"/>
    </source>
</evidence>
<evidence type="ECO:0000256" key="13">
    <source>
        <dbReference type="SAM" id="SignalP"/>
    </source>
</evidence>
<evidence type="ECO:0000256" key="7">
    <source>
        <dbReference type="ARBA" id="ARBA00023136"/>
    </source>
</evidence>
<keyword evidence="6 10" id="KW-0798">TonB box</keyword>
<dbReference type="PROSITE" id="PS00430">
    <property type="entry name" value="TONB_DEPENDENT_REC_1"/>
    <property type="match status" value="1"/>
</dbReference>
<dbReference type="Gene3D" id="2.40.170.20">
    <property type="entry name" value="TonB-dependent receptor, beta-barrel domain"/>
    <property type="match status" value="1"/>
</dbReference>
<dbReference type="InterPro" id="IPR039426">
    <property type="entry name" value="TonB-dep_rcpt-like"/>
</dbReference>
<keyword evidence="17" id="KW-1185">Reference proteome</keyword>
<keyword evidence="4 9" id="KW-0812">Transmembrane</keyword>
<keyword evidence="7 9" id="KW-0472">Membrane</keyword>
<dbReference type="PROSITE" id="PS52016">
    <property type="entry name" value="TONB_DEPENDENT_REC_3"/>
    <property type="match status" value="1"/>
</dbReference>
<dbReference type="PANTHER" id="PTHR47234">
    <property type="match status" value="1"/>
</dbReference>
<keyword evidence="3 9" id="KW-1134">Transmembrane beta strand</keyword>
<evidence type="ECO:0000256" key="12">
    <source>
        <dbReference type="SAM" id="MobiDB-lite"/>
    </source>
</evidence>
<dbReference type="OrthoDB" id="9805434at2"/>
<dbReference type="Pfam" id="PF07715">
    <property type="entry name" value="Plug"/>
    <property type="match status" value="1"/>
</dbReference>
<keyword evidence="8 9" id="KW-0998">Cell outer membrane</keyword>
<evidence type="ECO:0000256" key="11">
    <source>
        <dbReference type="RuleBase" id="RU003357"/>
    </source>
</evidence>
<protein>
    <submittedName>
        <fullName evidence="16">Iron complex outermembrane recepter protein</fullName>
    </submittedName>
</protein>
<organism evidence="16 17">
    <name type="scientific">Lysobacter spongiicola DSM 21749</name>
    <dbReference type="NCBI Taxonomy" id="1122188"/>
    <lineage>
        <taxon>Bacteria</taxon>
        <taxon>Pseudomonadati</taxon>
        <taxon>Pseudomonadota</taxon>
        <taxon>Gammaproteobacteria</taxon>
        <taxon>Lysobacterales</taxon>
        <taxon>Lysobacteraceae</taxon>
        <taxon>Novilysobacter</taxon>
    </lineage>
</organism>
<dbReference type="Pfam" id="PF00593">
    <property type="entry name" value="TonB_dep_Rec_b-barrel"/>
    <property type="match status" value="1"/>
</dbReference>
<dbReference type="SUPFAM" id="SSF56935">
    <property type="entry name" value="Porins"/>
    <property type="match status" value="1"/>
</dbReference>
<gene>
    <name evidence="16" type="ORF">SAMN02745674_02239</name>
</gene>
<dbReference type="InterPro" id="IPR037066">
    <property type="entry name" value="Plug_dom_sf"/>
</dbReference>
<comment type="similarity">
    <text evidence="9 11">Belongs to the TonB-dependent receptor family.</text>
</comment>
<feature type="region of interest" description="Disordered" evidence="12">
    <location>
        <begin position="27"/>
        <end position="65"/>
    </location>
</feature>
<evidence type="ECO:0000256" key="6">
    <source>
        <dbReference type="ARBA" id="ARBA00023077"/>
    </source>
</evidence>
<sequence>MSIQHTRLAAAVAAIVAAGALTPATAQTAADPQPVQNAPTATAQTDTTTLDSVQVTGSRVRGRTAEDTAAPVDIIGREELEASGALEIGQVLQTLEPSFNFSRTFVSDGTDILRPATLRALGPDQVLVLVNGKRRHQQALVNVQQTIGRGSAGTDINAIPISAIERIEVLRDGAAAQYGSDAIAGVINIILKRQTEHTDVSLMGGQYFAGDGEIMHGSVNTGWNFGADGFANLSAEYRNRNATNRAGPDSLRVDPPRVTQGLGDADASDAYLWLNSGMSAGAGELYAFGGLSRRQGESGGFFRSPGDNRTVPELYPDGFLPRILSTVEDASLAVGYKAPIGDSSWDWDVSINHGRSRFGFDESNSVNVSWWYEPIDPADPTGPIYASSPTSADTGTLEFDQTTFNLDFRGSVEGLGDHLLYLATGLEWRQDNYRIEAGDPVSYMYGRSNDRDIPITGQTGEVAQPGIQGFPGFSPNEEVDDGRHSAAVYFDAETHLSERFLVGGAVRFEDYSDFGNTTTGKLSARFDANESFAIRGTVATGFRAPGVQQLFYSQRSTNLNAEGVLTDTLTARQDSNVTRAFGIEPLQEETSASGTLGFVFSPGDRFSLTMDVFRIDIDDRIIFSSNIQPESVGGNGQPCAPDNANCPIRGILDPIGVGQVLFFTNAIDTRTTGLDVVANHGTEFAGGARLDLTALLHFNKTEVKDRRSQSPILSPEQLFDDTQVTLVEEGQPRVHHVLQAVYADGPWRWTARGNYYGSVSGEGFTPGVKHTWGGKALFDLGVRYSVSEDLHVTVGGNNIFDEYPDEWDRDTGAPFPQMGFKYGWETMPFGMNGGSWYVRADYRF</sequence>
<evidence type="ECO:0000256" key="4">
    <source>
        <dbReference type="ARBA" id="ARBA00022692"/>
    </source>
</evidence>
<evidence type="ECO:0000256" key="10">
    <source>
        <dbReference type="PROSITE-ProRule" id="PRU10143"/>
    </source>
</evidence>
<name>A0A1T4RLF3_9GAMM</name>
<evidence type="ECO:0000259" key="15">
    <source>
        <dbReference type="Pfam" id="PF07715"/>
    </source>
</evidence>
<dbReference type="Gene3D" id="2.170.130.10">
    <property type="entry name" value="TonB-dependent receptor, plug domain"/>
    <property type="match status" value="1"/>
</dbReference>
<dbReference type="RefSeq" id="WP_078758794.1">
    <property type="nucleotide sequence ID" value="NZ_FUXP01000009.1"/>
</dbReference>
<keyword evidence="5 13" id="KW-0732">Signal</keyword>
<feature type="compositionally biased region" description="Low complexity" evidence="12">
    <location>
        <begin position="27"/>
        <end position="49"/>
    </location>
</feature>